<dbReference type="RefSeq" id="WP_221118437.1">
    <property type="nucleotide sequence ID" value="NZ_JABDYF010000001.1"/>
</dbReference>
<comment type="similarity">
    <text evidence="4">Belongs to the phospholipase D family.</text>
</comment>
<feature type="domain" description="PLD phosphodiesterase" evidence="12">
    <location>
        <begin position="462"/>
        <end position="493"/>
    </location>
</feature>
<evidence type="ECO:0000256" key="3">
    <source>
        <dbReference type="ARBA" id="ARBA00004613"/>
    </source>
</evidence>
<evidence type="ECO:0000256" key="7">
    <source>
        <dbReference type="ARBA" id="ARBA00022525"/>
    </source>
</evidence>
<evidence type="ECO:0000256" key="6">
    <source>
        <dbReference type="ARBA" id="ARBA00018392"/>
    </source>
</evidence>
<evidence type="ECO:0000256" key="1">
    <source>
        <dbReference type="ARBA" id="ARBA00000798"/>
    </source>
</evidence>
<reference evidence="13 14" key="1">
    <citation type="submission" date="2020-04" db="EMBL/GenBank/DDBJ databases">
        <title>Global-level population genomics: horizontal gene transfer, symbiosis and evolution in Rhizobia.</title>
        <authorList>
            <person name="Gai Y."/>
        </authorList>
    </citation>
    <scope>NUCLEOTIDE SEQUENCE [LARGE SCALE GENOMIC DNA]</scope>
    <source>
        <strain evidence="13 14">BLR33</strain>
    </source>
</reference>
<dbReference type="InterPro" id="IPR025202">
    <property type="entry name" value="PLD-like_dom"/>
</dbReference>
<dbReference type="EMBL" id="JABDYF010000001">
    <property type="protein sequence ID" value="MBX5088266.1"/>
    <property type="molecule type" value="Genomic_DNA"/>
</dbReference>
<comment type="catalytic activity">
    <reaction evidence="1">
        <text>a 1,2-diacyl-sn-glycero-3-phosphocholine + H2O = a 1,2-diacyl-sn-glycero-3-phosphate + choline + H(+)</text>
        <dbReference type="Rhea" id="RHEA:14445"/>
        <dbReference type="ChEBI" id="CHEBI:15354"/>
        <dbReference type="ChEBI" id="CHEBI:15377"/>
        <dbReference type="ChEBI" id="CHEBI:15378"/>
        <dbReference type="ChEBI" id="CHEBI:57643"/>
        <dbReference type="ChEBI" id="CHEBI:58608"/>
        <dbReference type="EC" id="3.1.4.4"/>
    </reaction>
</comment>
<accession>A0ABS7ICK3</accession>
<keyword evidence="14" id="KW-1185">Reference proteome</keyword>
<name>A0ABS7ICK3_9HYPH</name>
<dbReference type="Gene3D" id="3.30.870.10">
    <property type="entry name" value="Endonuclease Chain A"/>
    <property type="match status" value="2"/>
</dbReference>
<dbReference type="InterPro" id="IPR001736">
    <property type="entry name" value="PLipase_D/transphosphatidylase"/>
</dbReference>
<organism evidence="13 14">
    <name type="scientific">Rhizobium lentis</name>
    <dbReference type="NCBI Taxonomy" id="1138194"/>
    <lineage>
        <taxon>Bacteria</taxon>
        <taxon>Pseudomonadati</taxon>
        <taxon>Pseudomonadota</taxon>
        <taxon>Alphaproteobacteria</taxon>
        <taxon>Hyphomicrobiales</taxon>
        <taxon>Rhizobiaceae</taxon>
        <taxon>Rhizobium/Agrobacterium group</taxon>
        <taxon>Rhizobium</taxon>
    </lineage>
</organism>
<dbReference type="EC" id="3.1.4.4" evidence="5"/>
<dbReference type="CDD" id="cd09172">
    <property type="entry name" value="PLDc_Nuc_like_unchar1_1"/>
    <property type="match status" value="1"/>
</dbReference>
<evidence type="ECO:0000259" key="12">
    <source>
        <dbReference type="PROSITE" id="PS50035"/>
    </source>
</evidence>
<keyword evidence="7" id="KW-0964">Secreted</keyword>
<evidence type="ECO:0000256" key="11">
    <source>
        <dbReference type="ARBA" id="ARBA00029594"/>
    </source>
</evidence>
<comment type="function">
    <text evidence="2">Could be a virulence factor.</text>
</comment>
<evidence type="ECO:0000313" key="13">
    <source>
        <dbReference type="EMBL" id="MBX5088266.1"/>
    </source>
</evidence>
<evidence type="ECO:0000256" key="9">
    <source>
        <dbReference type="ARBA" id="ARBA00022963"/>
    </source>
</evidence>
<dbReference type="Proteomes" id="UP000770629">
    <property type="component" value="Unassembled WGS sequence"/>
</dbReference>
<sequence length="570" mass="64651">MRVTATDGALSVKAVSGTHVVLLGLNLARSECPGLLGFAIHRTDHTEEESYWLYGQKRFEWADDRYLEGREVSTRFHPIQSFLWQDFTAKPAHNYTYRISELRGDPENGVIGRTVSVTIKTERQDDGVHRIFFNRGAVSSQKYAEEFNNQDPRVVGNPAWQWLSRGLFEALKAFIDRAGPGHFLRAALYETREPKIFQALKEASQRGADVQIIYDGRENAKIKNKKREWTGKWSPKDPNETILDQVGILTTLCKPRTKNKSSIAHNKFIIFGTKADNDQLSPEEVWTGSTNITESGIFGHLNVGHSVNDGDVAKAYLSYWLELEKDPASEDLRDWTVENSPIEQDLPSGGMNFIFSPRDRAAPSSLAWYVDMMKAAGKASFLTGAFGLPAAFVPVLEADGAAVRYILLDSYGSGDAETIAQRKELVRRLRQFSANKIVVANLLRMNAFDHWLQEKLNPISTNVRYLHTKVLLVDPLSDDPWVVTGSANFSDDSTFDNDENMLVIRGDTRVADIYLTEFMRMYRHYVFREWAATNSADLADVPYLDTTDTWWVSYFRDGNLKSHQREYFAA</sequence>
<dbReference type="PANTHER" id="PTHR43856">
    <property type="entry name" value="CARDIOLIPIN HYDROLASE"/>
    <property type="match status" value="1"/>
</dbReference>
<dbReference type="SUPFAM" id="SSF56024">
    <property type="entry name" value="Phospholipase D/nuclease"/>
    <property type="match status" value="2"/>
</dbReference>
<dbReference type="PANTHER" id="PTHR43856:SF1">
    <property type="entry name" value="MITOCHONDRIAL CARDIOLIPIN HYDROLASE"/>
    <property type="match status" value="1"/>
</dbReference>
<evidence type="ECO:0000256" key="4">
    <source>
        <dbReference type="ARBA" id="ARBA00008664"/>
    </source>
</evidence>
<proteinExistence type="inferred from homology"/>
<comment type="caution">
    <text evidence="13">The sequence shown here is derived from an EMBL/GenBank/DDBJ whole genome shotgun (WGS) entry which is preliminary data.</text>
</comment>
<keyword evidence="9" id="KW-0442">Lipid degradation</keyword>
<dbReference type="Pfam" id="PF13091">
    <property type="entry name" value="PLDc_2"/>
    <property type="match status" value="2"/>
</dbReference>
<comment type="subcellular location">
    <subcellularLocation>
        <location evidence="3">Secreted</location>
    </subcellularLocation>
</comment>
<gene>
    <name evidence="13" type="ORF">HJB60_03625</name>
</gene>
<evidence type="ECO:0000256" key="5">
    <source>
        <dbReference type="ARBA" id="ARBA00012027"/>
    </source>
</evidence>
<evidence type="ECO:0000256" key="2">
    <source>
        <dbReference type="ARBA" id="ARBA00003145"/>
    </source>
</evidence>
<dbReference type="InterPro" id="IPR051406">
    <property type="entry name" value="PLD_domain"/>
</dbReference>
<dbReference type="PROSITE" id="PS50035">
    <property type="entry name" value="PLD"/>
    <property type="match status" value="1"/>
</dbReference>
<evidence type="ECO:0000313" key="14">
    <source>
        <dbReference type="Proteomes" id="UP000770629"/>
    </source>
</evidence>
<protein>
    <recommendedName>
        <fullName evidence="6">Phospholipase D</fullName>
        <ecNumber evidence="5">3.1.4.4</ecNumber>
    </recommendedName>
    <alternativeName>
        <fullName evidence="11">Choline phosphatase</fullName>
    </alternativeName>
</protein>
<keyword evidence="10" id="KW-0443">Lipid metabolism</keyword>
<evidence type="ECO:0000256" key="10">
    <source>
        <dbReference type="ARBA" id="ARBA00023098"/>
    </source>
</evidence>
<keyword evidence="8" id="KW-0378">Hydrolase</keyword>
<evidence type="ECO:0000256" key="8">
    <source>
        <dbReference type="ARBA" id="ARBA00022801"/>
    </source>
</evidence>